<dbReference type="EMBL" id="ASHM01030868">
    <property type="protein sequence ID" value="PNX76558.1"/>
    <property type="molecule type" value="Genomic_DNA"/>
</dbReference>
<dbReference type="PANTHER" id="PTHR31589">
    <property type="entry name" value="PROTEIN, PUTATIVE (DUF239)-RELATED-RELATED"/>
    <property type="match status" value="1"/>
</dbReference>
<accession>A0A2K3LDD1</accession>
<reference evidence="2 3" key="1">
    <citation type="journal article" date="2014" name="Am. J. Bot.">
        <title>Genome assembly and annotation for red clover (Trifolium pratense; Fabaceae).</title>
        <authorList>
            <person name="Istvanek J."/>
            <person name="Jaros M."/>
            <person name="Krenek A."/>
            <person name="Repkova J."/>
        </authorList>
    </citation>
    <scope>NUCLEOTIDE SEQUENCE [LARGE SCALE GENOMIC DNA]</scope>
    <source>
        <strain evidence="3">cv. Tatra</strain>
        <tissue evidence="2">Young leaves</tissue>
    </source>
</reference>
<comment type="caution">
    <text evidence="2">The sequence shown here is derived from an EMBL/GenBank/DDBJ whole genome shotgun (WGS) entry which is preliminary data.</text>
</comment>
<evidence type="ECO:0000313" key="3">
    <source>
        <dbReference type="Proteomes" id="UP000236291"/>
    </source>
</evidence>
<reference evidence="2 3" key="2">
    <citation type="journal article" date="2017" name="Front. Plant Sci.">
        <title>Gene Classification and Mining of Molecular Markers Useful in Red Clover (Trifolium pratense) Breeding.</title>
        <authorList>
            <person name="Istvanek J."/>
            <person name="Dluhosova J."/>
            <person name="Dluhos P."/>
            <person name="Patkova L."/>
            <person name="Nedelnik J."/>
            <person name="Repkova J."/>
        </authorList>
    </citation>
    <scope>NUCLEOTIDE SEQUENCE [LARGE SCALE GENOMIC DNA]</scope>
    <source>
        <strain evidence="3">cv. Tatra</strain>
        <tissue evidence="2">Young leaves</tissue>
    </source>
</reference>
<dbReference type="PROSITE" id="PS52045">
    <property type="entry name" value="NEPROSIN_PEP_CD"/>
    <property type="match status" value="1"/>
</dbReference>
<proteinExistence type="predicted"/>
<feature type="domain" description="Neprosin PEP catalytic" evidence="1">
    <location>
        <begin position="57"/>
        <end position="303"/>
    </location>
</feature>
<dbReference type="PANTHER" id="PTHR31589:SF223">
    <property type="entry name" value="PROTEIN, PUTATIVE (DUF239)-RELATED"/>
    <property type="match status" value="1"/>
</dbReference>
<dbReference type="Pfam" id="PF03080">
    <property type="entry name" value="Neprosin"/>
    <property type="match status" value="1"/>
</dbReference>
<dbReference type="Proteomes" id="UP000236291">
    <property type="component" value="Unassembled WGS sequence"/>
</dbReference>
<dbReference type="InterPro" id="IPR053168">
    <property type="entry name" value="Glutamic_endopeptidase"/>
</dbReference>
<sequence>RQPNFYLKKEKTSVKNSPTKSIFELDEVECPTETVPIQRTTKDDFIRAKSLWNDTILATAVRHIATVSLKVAPGEHYYAVSGTTNVYNPKISNGQATSSHVYIQSGDGTNKILAGWHVSPHIYGDDKTHLFVAWTSDNFKNTGCYNVQCKGFVQIESHYYAGAAIRPTSTYGGPMVNMAIEIWQETDRWWVSINNYVVGNFPLALFTNLKAAAEVGWGGGTIAIGVPNPPMGSGHFPDDDFSHAGYFINMGYRNVLRSAYIGPAKSSVQENVDAPNCYRVKYDENSHFGGHALQFGGPGGNCNS</sequence>
<organism evidence="2 3">
    <name type="scientific">Trifolium pratense</name>
    <name type="common">Red clover</name>
    <dbReference type="NCBI Taxonomy" id="57577"/>
    <lineage>
        <taxon>Eukaryota</taxon>
        <taxon>Viridiplantae</taxon>
        <taxon>Streptophyta</taxon>
        <taxon>Embryophyta</taxon>
        <taxon>Tracheophyta</taxon>
        <taxon>Spermatophyta</taxon>
        <taxon>Magnoliopsida</taxon>
        <taxon>eudicotyledons</taxon>
        <taxon>Gunneridae</taxon>
        <taxon>Pentapetalae</taxon>
        <taxon>rosids</taxon>
        <taxon>fabids</taxon>
        <taxon>Fabales</taxon>
        <taxon>Fabaceae</taxon>
        <taxon>Papilionoideae</taxon>
        <taxon>50 kb inversion clade</taxon>
        <taxon>NPAAA clade</taxon>
        <taxon>Hologalegina</taxon>
        <taxon>IRL clade</taxon>
        <taxon>Trifolieae</taxon>
        <taxon>Trifolium</taxon>
    </lineage>
</organism>
<protein>
    <recommendedName>
        <fullName evidence="1">Neprosin PEP catalytic domain-containing protein</fullName>
    </recommendedName>
</protein>
<dbReference type="Gene3D" id="3.90.1320.10">
    <property type="entry name" value="Outer-capsid protein sigma 3, large lobe"/>
    <property type="match status" value="1"/>
</dbReference>
<name>A0A2K3LDD1_TRIPR</name>
<gene>
    <name evidence="2" type="ORF">L195_g032511</name>
</gene>
<feature type="non-terminal residue" evidence="2">
    <location>
        <position position="1"/>
    </location>
</feature>
<evidence type="ECO:0000259" key="1">
    <source>
        <dbReference type="PROSITE" id="PS52045"/>
    </source>
</evidence>
<evidence type="ECO:0000313" key="2">
    <source>
        <dbReference type="EMBL" id="PNX76558.1"/>
    </source>
</evidence>
<dbReference type="AlphaFoldDB" id="A0A2K3LDD1"/>
<dbReference type="InterPro" id="IPR004314">
    <property type="entry name" value="Neprosin"/>
</dbReference>